<accession>A0A0W0F1P0</accession>
<gene>
    <name evidence="1" type="ORF">WG66_17207</name>
</gene>
<organism evidence="1 2">
    <name type="scientific">Moniliophthora roreri</name>
    <name type="common">Frosty pod rot fungus</name>
    <name type="synonym">Monilia roreri</name>
    <dbReference type="NCBI Taxonomy" id="221103"/>
    <lineage>
        <taxon>Eukaryota</taxon>
        <taxon>Fungi</taxon>
        <taxon>Dikarya</taxon>
        <taxon>Basidiomycota</taxon>
        <taxon>Agaricomycotina</taxon>
        <taxon>Agaricomycetes</taxon>
        <taxon>Agaricomycetidae</taxon>
        <taxon>Agaricales</taxon>
        <taxon>Marasmiineae</taxon>
        <taxon>Marasmiaceae</taxon>
        <taxon>Moniliophthora</taxon>
    </lineage>
</organism>
<comment type="caution">
    <text evidence="1">The sequence shown here is derived from an EMBL/GenBank/DDBJ whole genome shotgun (WGS) entry which is preliminary data.</text>
</comment>
<evidence type="ECO:0000313" key="1">
    <source>
        <dbReference type="EMBL" id="KTB30193.1"/>
    </source>
</evidence>
<reference evidence="1 2" key="1">
    <citation type="submission" date="2015-12" db="EMBL/GenBank/DDBJ databases">
        <title>Draft genome sequence of Moniliophthora roreri, the causal agent of frosty pod rot of cacao.</title>
        <authorList>
            <person name="Aime M.C."/>
            <person name="Diaz-Valderrama J.R."/>
            <person name="Kijpornyongpan T."/>
            <person name="Phillips-Mora W."/>
        </authorList>
    </citation>
    <scope>NUCLEOTIDE SEQUENCE [LARGE SCALE GENOMIC DNA]</scope>
    <source>
        <strain evidence="1 2">MCA 2952</strain>
    </source>
</reference>
<dbReference type="EMBL" id="LATX01002393">
    <property type="protein sequence ID" value="KTB30193.1"/>
    <property type="molecule type" value="Genomic_DNA"/>
</dbReference>
<sequence length="28" mass="3269">MPRKVNRLWNPKLKWVGGSDCQVEELKG</sequence>
<name>A0A0W0F1P0_MONRR</name>
<evidence type="ECO:0000313" key="2">
    <source>
        <dbReference type="Proteomes" id="UP000054988"/>
    </source>
</evidence>
<dbReference type="AlphaFoldDB" id="A0A0W0F1P0"/>
<proteinExistence type="predicted"/>
<protein>
    <submittedName>
        <fullName evidence="1">Uncharacterized protein</fullName>
    </submittedName>
</protein>
<dbReference type="Proteomes" id="UP000054988">
    <property type="component" value="Unassembled WGS sequence"/>
</dbReference>